<dbReference type="InterPro" id="IPR015421">
    <property type="entry name" value="PyrdxlP-dep_Trfase_major"/>
</dbReference>
<dbReference type="SUPFAM" id="SSF141673">
    <property type="entry name" value="MOSC N-terminal domain-like"/>
    <property type="match status" value="1"/>
</dbReference>
<comment type="caution">
    <text evidence="7">The sequence shown here is derived from an EMBL/GenBank/DDBJ whole genome shotgun (WGS) entry which is preliminary data.</text>
</comment>
<dbReference type="PROSITE" id="PS51340">
    <property type="entry name" value="MOSC"/>
    <property type="match status" value="1"/>
</dbReference>
<dbReference type="InterPro" id="IPR000192">
    <property type="entry name" value="Aminotrans_V_dom"/>
</dbReference>
<dbReference type="Pfam" id="PF03476">
    <property type="entry name" value="MOSC_N"/>
    <property type="match status" value="1"/>
</dbReference>
<evidence type="ECO:0000256" key="3">
    <source>
        <dbReference type="ARBA" id="ARBA00023150"/>
    </source>
</evidence>
<comment type="similarity">
    <text evidence="4">Belongs to the class-V pyridoxal-phosphate-dependent aminotransferase family. MOCOS subfamily.</text>
</comment>
<protein>
    <recommendedName>
        <fullName evidence="4">Molybdenum cofactor sulfurase</fullName>
        <shortName evidence="4">MCS</shortName>
        <shortName evidence="4">MOS</shortName>
        <shortName evidence="4">MoCo sulfurase</shortName>
        <ecNumber evidence="4">2.8.1.9</ecNumber>
    </recommendedName>
    <alternativeName>
        <fullName evidence="4">Molybdenum cofactor sulfurtransferase</fullName>
    </alternativeName>
</protein>
<dbReference type="Pfam" id="PF03473">
    <property type="entry name" value="MOSC"/>
    <property type="match status" value="1"/>
</dbReference>
<feature type="domain" description="MOSC" evidence="6">
    <location>
        <begin position="645"/>
        <end position="826"/>
    </location>
</feature>
<dbReference type="Proteomes" id="UP001320420">
    <property type="component" value="Unassembled WGS sequence"/>
</dbReference>
<dbReference type="InterPro" id="IPR005302">
    <property type="entry name" value="MoCF_Sase_C"/>
</dbReference>
<evidence type="ECO:0000256" key="4">
    <source>
        <dbReference type="HAMAP-Rule" id="MF_03050"/>
    </source>
</evidence>
<comment type="cofactor">
    <cofactor evidence="4">
        <name>pyridoxal 5'-phosphate</name>
        <dbReference type="ChEBI" id="CHEBI:597326"/>
    </cofactor>
</comment>
<dbReference type="InterPro" id="IPR015422">
    <property type="entry name" value="PyrdxlP-dep_Trfase_small"/>
</dbReference>
<dbReference type="SUPFAM" id="SSF53383">
    <property type="entry name" value="PLP-dependent transferases"/>
    <property type="match status" value="1"/>
</dbReference>
<feature type="active site" evidence="4">
    <location>
        <position position="395"/>
    </location>
</feature>
<evidence type="ECO:0000256" key="5">
    <source>
        <dbReference type="SAM" id="MobiDB-lite"/>
    </source>
</evidence>
<keyword evidence="8" id="KW-1185">Reference proteome</keyword>
<dbReference type="GO" id="GO:0016829">
    <property type="term" value="F:lyase activity"/>
    <property type="evidence" value="ECO:0007669"/>
    <property type="project" value="UniProtKB-UniRule"/>
</dbReference>
<feature type="compositionally biased region" description="Gly residues" evidence="5">
    <location>
        <begin position="650"/>
        <end position="663"/>
    </location>
</feature>
<dbReference type="Gene3D" id="3.40.640.10">
    <property type="entry name" value="Type I PLP-dependent aspartate aminotransferase-like (Major domain)"/>
    <property type="match status" value="1"/>
</dbReference>
<evidence type="ECO:0000259" key="6">
    <source>
        <dbReference type="PROSITE" id="PS51340"/>
    </source>
</evidence>
<dbReference type="GO" id="GO:0030151">
    <property type="term" value="F:molybdenum ion binding"/>
    <property type="evidence" value="ECO:0007669"/>
    <property type="project" value="UniProtKB-UniRule"/>
</dbReference>
<dbReference type="HAMAP" id="MF_03050">
    <property type="entry name" value="MOCOS"/>
    <property type="match status" value="1"/>
</dbReference>
<keyword evidence="3 4" id="KW-0501">Molybdenum cofactor biosynthesis</keyword>
<keyword evidence="2 4" id="KW-0663">Pyridoxal phosphate</keyword>
<dbReference type="EC" id="2.8.1.9" evidence="4"/>
<dbReference type="InterPro" id="IPR005303">
    <property type="entry name" value="MOCOS_middle"/>
</dbReference>
<comment type="catalytic activity">
    <reaction evidence="4">
        <text>Mo-molybdopterin + L-cysteine + AH2 = thio-Mo-molybdopterin + L-alanine + A + H2O</text>
        <dbReference type="Rhea" id="RHEA:42636"/>
        <dbReference type="ChEBI" id="CHEBI:13193"/>
        <dbReference type="ChEBI" id="CHEBI:15377"/>
        <dbReference type="ChEBI" id="CHEBI:17499"/>
        <dbReference type="ChEBI" id="CHEBI:35235"/>
        <dbReference type="ChEBI" id="CHEBI:57972"/>
        <dbReference type="ChEBI" id="CHEBI:71302"/>
        <dbReference type="ChEBI" id="CHEBI:82685"/>
        <dbReference type="EC" id="2.8.1.9"/>
    </reaction>
</comment>
<dbReference type="GO" id="GO:0008265">
    <property type="term" value="F:molybdenum cofactor sulfurtransferase activity"/>
    <property type="evidence" value="ECO:0007669"/>
    <property type="project" value="UniProtKB-UniRule"/>
</dbReference>
<dbReference type="PANTHER" id="PTHR14237:SF80">
    <property type="entry name" value="MOLYBDENUM COFACTOR SULFURASE"/>
    <property type="match status" value="1"/>
</dbReference>
<evidence type="ECO:0000256" key="1">
    <source>
        <dbReference type="ARBA" id="ARBA00022679"/>
    </source>
</evidence>
<name>A0AAN9V082_9PEZI</name>
<comment type="function">
    <text evidence="4">Sulfurates the molybdenum cofactor. Sulfation of molybdenum is essential for xanthine dehydrogenase (XDH) and aldehyde oxidase (ADO) enzymes in which molybdenum cofactor is liganded by 1 oxygen and 1 sulfur atom in active form.</text>
</comment>
<feature type="modified residue" description="N6-(pyridoxal phosphate)lysine" evidence="4">
    <location>
        <position position="230"/>
    </location>
</feature>
<dbReference type="AlphaFoldDB" id="A0AAN9V082"/>
<dbReference type="GO" id="GO:0030170">
    <property type="term" value="F:pyridoxal phosphate binding"/>
    <property type="evidence" value="ECO:0007669"/>
    <property type="project" value="UniProtKB-UniRule"/>
</dbReference>
<dbReference type="InterPro" id="IPR028886">
    <property type="entry name" value="MoCo_sulfurase"/>
</dbReference>
<feature type="region of interest" description="Disordered" evidence="5">
    <location>
        <begin position="645"/>
        <end position="677"/>
    </location>
</feature>
<keyword evidence="1 4" id="KW-0808">Transferase</keyword>
<proteinExistence type="inferred from homology"/>
<evidence type="ECO:0000256" key="2">
    <source>
        <dbReference type="ARBA" id="ARBA00022898"/>
    </source>
</evidence>
<evidence type="ECO:0000313" key="8">
    <source>
        <dbReference type="Proteomes" id="UP001320420"/>
    </source>
</evidence>
<dbReference type="InterPro" id="IPR015424">
    <property type="entry name" value="PyrdxlP-dep_Trfase"/>
</dbReference>
<evidence type="ECO:0000313" key="7">
    <source>
        <dbReference type="EMBL" id="KAK7752429.1"/>
    </source>
</evidence>
<dbReference type="Pfam" id="PF00266">
    <property type="entry name" value="Aminotran_5"/>
    <property type="match status" value="1"/>
</dbReference>
<dbReference type="PANTHER" id="PTHR14237">
    <property type="entry name" value="MOLYBDOPTERIN COFACTOR SULFURASE MOSC"/>
    <property type="match status" value="1"/>
</dbReference>
<sequence>MTEDATQSYNRRIEALRDHEYPMLKGSIYLDHAGTTLYAKSLVDRFAADMTSNLFGNPHSASASSQTSASRIDDIRLRVLQFFNADPSEFDLIFVANATAGIKLVAEALGDMPGGFHYLYHQASHTSLVGVRQEAVNSKCLDDHAVSSWLGGNHPIAEVGSQSTTLFAYPAQSNMDGRRYPLDWAVKLREHDRHGQVLTLLDAAAYVSTSPLDLGNSDSAPDFTVLSFYKIFGFPDLGGLIVRRQAMPVFQHRRYFGGGTVDMVVCSREQWHISKTQSLHESVEDGTLPIHSIIALDTALGVHRELFGSMRDIASHTSSLARRLYHRLSTLKHYNGESVCTIYSLSSLDSGTTLGGNGPVISFNLRNHLGAWISLTEFEKLAVLRQFHIRTGGVCNPGGIASALNLQPWEMRRNFSAGFRCGSEADIIGGKPTGIIRVSLGAMSTIADVDHFAEFIDEFYRTPSPTESVSLATPDLGEAQSNLYVQSIMVYPIKSCGGYQVPKGAAWEVRAEGFAWDREWCLIHRGTGQALSQKRHPRMALIRPSIDFASGLLKVSYAGIPPRRVEGEIAIPLSADPTVFGSLTTSRHMSSRVCGEEISAQIYTASKINDFFSDILDVPCALARFPPGGLGKSMRHAKAHLQRHQRPSGIGSGPAGGTPGAIGGVVTPPDSDSDSDRQRILLSNESPILAINLASLQKLNDEIALRGGGGGKPVGAEVFRANVVVGSSTPTPDSFAYSEDHWSRLRIGHQDFKMLGSCRRCHMVCIDQETAGKSEEPFITLARTRRFEGKVFFGTHMCHMPSKWPDSGSKRAQFPTISVGDKVSVDPI</sequence>
<gene>
    <name evidence="4" type="primary">hxB</name>
    <name evidence="7" type="ORF">SLS62_005582</name>
</gene>
<dbReference type="Gene3D" id="3.90.1150.10">
    <property type="entry name" value="Aspartate Aminotransferase, domain 1"/>
    <property type="match status" value="1"/>
</dbReference>
<dbReference type="EMBL" id="JAKJXP020000038">
    <property type="protein sequence ID" value="KAK7752429.1"/>
    <property type="molecule type" value="Genomic_DNA"/>
</dbReference>
<reference evidence="7 8" key="1">
    <citation type="submission" date="2024-02" db="EMBL/GenBank/DDBJ databases">
        <title>De novo assembly and annotation of 12 fungi associated with fruit tree decline syndrome in Ontario, Canada.</title>
        <authorList>
            <person name="Sulman M."/>
            <person name="Ellouze W."/>
            <person name="Ilyukhin E."/>
        </authorList>
    </citation>
    <scope>NUCLEOTIDE SEQUENCE [LARGE SCALE GENOMIC DNA]</scope>
    <source>
        <strain evidence="7 8">M11/M66-122</strain>
    </source>
</reference>
<organism evidence="7 8">
    <name type="scientific">Diatrype stigma</name>
    <dbReference type="NCBI Taxonomy" id="117547"/>
    <lineage>
        <taxon>Eukaryota</taxon>
        <taxon>Fungi</taxon>
        <taxon>Dikarya</taxon>
        <taxon>Ascomycota</taxon>
        <taxon>Pezizomycotina</taxon>
        <taxon>Sordariomycetes</taxon>
        <taxon>Xylariomycetidae</taxon>
        <taxon>Xylariales</taxon>
        <taxon>Diatrypaceae</taxon>
        <taxon>Diatrype</taxon>
    </lineage>
</organism>
<dbReference type="GO" id="GO:0006777">
    <property type="term" value="P:Mo-molybdopterin cofactor biosynthetic process"/>
    <property type="evidence" value="ECO:0007669"/>
    <property type="project" value="UniProtKB-UniRule"/>
</dbReference>
<accession>A0AAN9V082</accession>